<dbReference type="STRING" id="1798377.A2872_01360"/>
<sequence>MSFFAKLKRKIYKNLGFFKAAGILIGIIFAVILISKISVAFIKRVPPILMDPVASLQSDDGRINILILGAGGENHDGPNLTDTMILASLPATTSGNVYFITIPRDIYLDYLGDKINGAYSYGEEKKVGSGLILAKAAVAQVSDLPVHYAVRIDFSAFSQVVDLMGGVDVEVENTFEDNMYPISGRENDPCDGQDPQFLCRYETVTFSKGLNHMDGATALKFARSRHSQDLTEGTDFARSKRQQKIIAAVKQKALSLPILLDFNKGLQIYNTLKSHLDTDITENEFNGFFKLALRLKEAALVNVNLDETLLYNPPIDPVRGWYLIPQNGSFEEIHSFLKQKLSNQ</sequence>
<feature type="transmembrane region" description="Helical" evidence="2">
    <location>
        <begin position="21"/>
        <end position="42"/>
    </location>
</feature>
<dbReference type="Pfam" id="PF03816">
    <property type="entry name" value="LytR_cpsA_psr"/>
    <property type="match status" value="1"/>
</dbReference>
<organism evidence="4 5">
    <name type="scientific">Candidatus Gottesmanbacteria bacterium RIFCSPHIGHO2_01_FULL_42_12</name>
    <dbReference type="NCBI Taxonomy" id="1798377"/>
    <lineage>
        <taxon>Bacteria</taxon>
        <taxon>Candidatus Gottesmaniibacteriota</taxon>
    </lineage>
</organism>
<dbReference type="InterPro" id="IPR004474">
    <property type="entry name" value="LytR_CpsA_psr"/>
</dbReference>
<evidence type="ECO:0000313" key="4">
    <source>
        <dbReference type="EMBL" id="OGG07218.1"/>
    </source>
</evidence>
<dbReference type="AlphaFoldDB" id="A0A1F5Z435"/>
<dbReference type="Gene3D" id="3.40.630.190">
    <property type="entry name" value="LCP protein"/>
    <property type="match status" value="1"/>
</dbReference>
<proteinExistence type="inferred from homology"/>
<protein>
    <recommendedName>
        <fullName evidence="3">Cell envelope-related transcriptional attenuator domain-containing protein</fullName>
    </recommendedName>
</protein>
<evidence type="ECO:0000259" key="3">
    <source>
        <dbReference type="Pfam" id="PF03816"/>
    </source>
</evidence>
<evidence type="ECO:0000256" key="2">
    <source>
        <dbReference type="SAM" id="Phobius"/>
    </source>
</evidence>
<dbReference type="PANTHER" id="PTHR33392">
    <property type="entry name" value="POLYISOPRENYL-TEICHOIC ACID--PEPTIDOGLYCAN TEICHOIC ACID TRANSFERASE TAGU"/>
    <property type="match status" value="1"/>
</dbReference>
<dbReference type="InterPro" id="IPR050922">
    <property type="entry name" value="LytR/CpsA/Psr_CW_biosynth"/>
</dbReference>
<evidence type="ECO:0000256" key="1">
    <source>
        <dbReference type="ARBA" id="ARBA00006068"/>
    </source>
</evidence>
<reference evidence="4 5" key="1">
    <citation type="journal article" date="2016" name="Nat. Commun.">
        <title>Thousands of microbial genomes shed light on interconnected biogeochemical processes in an aquifer system.</title>
        <authorList>
            <person name="Anantharaman K."/>
            <person name="Brown C.T."/>
            <person name="Hug L.A."/>
            <person name="Sharon I."/>
            <person name="Castelle C.J."/>
            <person name="Probst A.J."/>
            <person name="Thomas B.C."/>
            <person name="Singh A."/>
            <person name="Wilkins M.J."/>
            <person name="Karaoz U."/>
            <person name="Brodie E.L."/>
            <person name="Williams K.H."/>
            <person name="Hubbard S.S."/>
            <person name="Banfield J.F."/>
        </authorList>
    </citation>
    <scope>NUCLEOTIDE SEQUENCE [LARGE SCALE GENOMIC DNA]</scope>
</reference>
<dbReference type="EMBL" id="MFJG01000011">
    <property type="protein sequence ID" value="OGG07218.1"/>
    <property type="molecule type" value="Genomic_DNA"/>
</dbReference>
<feature type="domain" description="Cell envelope-related transcriptional attenuator" evidence="3">
    <location>
        <begin position="81"/>
        <end position="253"/>
    </location>
</feature>
<name>A0A1F5Z435_9BACT</name>
<gene>
    <name evidence="4" type="ORF">A2872_01360</name>
</gene>
<keyword evidence="2" id="KW-0812">Transmembrane</keyword>
<comment type="similarity">
    <text evidence="1">Belongs to the LytR/CpsA/Psr (LCP) family.</text>
</comment>
<dbReference type="Proteomes" id="UP000178681">
    <property type="component" value="Unassembled WGS sequence"/>
</dbReference>
<accession>A0A1F5Z435</accession>
<evidence type="ECO:0000313" key="5">
    <source>
        <dbReference type="Proteomes" id="UP000178681"/>
    </source>
</evidence>
<dbReference type="PANTHER" id="PTHR33392:SF6">
    <property type="entry name" value="POLYISOPRENYL-TEICHOIC ACID--PEPTIDOGLYCAN TEICHOIC ACID TRANSFERASE TAGU"/>
    <property type="match status" value="1"/>
</dbReference>
<comment type="caution">
    <text evidence="4">The sequence shown here is derived from an EMBL/GenBank/DDBJ whole genome shotgun (WGS) entry which is preliminary data.</text>
</comment>
<keyword evidence="2" id="KW-0472">Membrane</keyword>
<dbReference type="NCBIfam" id="TIGR00350">
    <property type="entry name" value="lytR_cpsA_psr"/>
    <property type="match status" value="1"/>
</dbReference>
<keyword evidence="2" id="KW-1133">Transmembrane helix</keyword>